<keyword evidence="3" id="KW-1185">Reference proteome</keyword>
<evidence type="ECO:0000256" key="1">
    <source>
        <dbReference type="SAM" id="Phobius"/>
    </source>
</evidence>
<evidence type="ECO:0000313" key="3">
    <source>
        <dbReference type="Proteomes" id="UP000799428"/>
    </source>
</evidence>
<keyword evidence="1" id="KW-1133">Transmembrane helix</keyword>
<feature type="transmembrane region" description="Helical" evidence="1">
    <location>
        <begin position="76"/>
        <end position="104"/>
    </location>
</feature>
<dbReference type="OrthoDB" id="6819399at2759"/>
<proteinExistence type="predicted"/>
<dbReference type="Proteomes" id="UP000799428">
    <property type="component" value="Unassembled WGS sequence"/>
</dbReference>
<sequence length="109" mass="12386">MAKHVVRRSQMRISWAPKDKLVIYQDSCPFQSRSQVVHVVSSRFLPGPCVSNGTARILFQNFVNAQMATNNLCTFVSLYLCVFVPLCLCIFVSLYLCIFVPLYLCTKVT</sequence>
<name>A0A6G1K786_9PLEO</name>
<gene>
    <name evidence="2" type="ORF">K504DRAFT_288249</name>
</gene>
<protein>
    <submittedName>
        <fullName evidence="2">Uncharacterized protein</fullName>
    </submittedName>
</protein>
<keyword evidence="1" id="KW-0472">Membrane</keyword>
<reference evidence="2" key="1">
    <citation type="journal article" date="2020" name="Stud. Mycol.">
        <title>101 Dothideomycetes genomes: a test case for predicting lifestyles and emergence of pathogens.</title>
        <authorList>
            <person name="Haridas S."/>
            <person name="Albert R."/>
            <person name="Binder M."/>
            <person name="Bloem J."/>
            <person name="Labutti K."/>
            <person name="Salamov A."/>
            <person name="Andreopoulos B."/>
            <person name="Baker S."/>
            <person name="Barry K."/>
            <person name="Bills G."/>
            <person name="Bluhm B."/>
            <person name="Cannon C."/>
            <person name="Castanera R."/>
            <person name="Culley D."/>
            <person name="Daum C."/>
            <person name="Ezra D."/>
            <person name="Gonzalez J."/>
            <person name="Henrissat B."/>
            <person name="Kuo A."/>
            <person name="Liang C."/>
            <person name="Lipzen A."/>
            <person name="Lutzoni F."/>
            <person name="Magnuson J."/>
            <person name="Mondo S."/>
            <person name="Nolan M."/>
            <person name="Ohm R."/>
            <person name="Pangilinan J."/>
            <person name="Park H.-J."/>
            <person name="Ramirez L."/>
            <person name="Alfaro M."/>
            <person name="Sun H."/>
            <person name="Tritt A."/>
            <person name="Yoshinaga Y."/>
            <person name="Zwiers L.-H."/>
            <person name="Turgeon B."/>
            <person name="Goodwin S."/>
            <person name="Spatafora J."/>
            <person name="Crous P."/>
            <person name="Grigoriev I."/>
        </authorList>
    </citation>
    <scope>NUCLEOTIDE SEQUENCE</scope>
    <source>
        <strain evidence="2">CBS 279.74</strain>
    </source>
</reference>
<dbReference type="AlphaFoldDB" id="A0A6G1K786"/>
<organism evidence="2 3">
    <name type="scientific">Pleomassaria siparia CBS 279.74</name>
    <dbReference type="NCBI Taxonomy" id="1314801"/>
    <lineage>
        <taxon>Eukaryota</taxon>
        <taxon>Fungi</taxon>
        <taxon>Dikarya</taxon>
        <taxon>Ascomycota</taxon>
        <taxon>Pezizomycotina</taxon>
        <taxon>Dothideomycetes</taxon>
        <taxon>Pleosporomycetidae</taxon>
        <taxon>Pleosporales</taxon>
        <taxon>Pleomassariaceae</taxon>
        <taxon>Pleomassaria</taxon>
    </lineage>
</organism>
<evidence type="ECO:0000313" key="2">
    <source>
        <dbReference type="EMBL" id="KAF2708749.1"/>
    </source>
</evidence>
<dbReference type="EMBL" id="MU005771">
    <property type="protein sequence ID" value="KAF2708749.1"/>
    <property type="molecule type" value="Genomic_DNA"/>
</dbReference>
<keyword evidence="1" id="KW-0812">Transmembrane</keyword>
<accession>A0A6G1K786</accession>